<dbReference type="VEuPathDB" id="PiroplasmaDB:BMR1_03g01060"/>
<dbReference type="Proteomes" id="UP000002899">
    <property type="component" value="Chromosome III"/>
</dbReference>
<reference evidence="3 4" key="2">
    <citation type="journal article" date="2013" name="PLoS ONE">
        <title>Whole genome mapping and re-organization of the nuclear and mitochondrial genomes of Babesia microti isolates.</title>
        <authorList>
            <person name="Cornillot E."/>
            <person name="Dassouli A."/>
            <person name="Garg A."/>
            <person name="Pachikara N."/>
            <person name="Randazzo S."/>
            <person name="Depoix D."/>
            <person name="Carcy B."/>
            <person name="Delbecq S."/>
            <person name="Frutos R."/>
            <person name="Silva J.C."/>
            <person name="Sutton R."/>
            <person name="Krause P.J."/>
            <person name="Mamoun C.B."/>
        </authorList>
    </citation>
    <scope>NUCLEOTIDE SEQUENCE [LARGE SCALE GENOMIC DNA]</scope>
    <source>
        <strain evidence="3 4">RI</strain>
    </source>
</reference>
<proteinExistence type="predicted"/>
<feature type="domain" description="J" evidence="2">
    <location>
        <begin position="7"/>
        <end position="73"/>
    </location>
</feature>
<organism evidence="3 4">
    <name type="scientific">Babesia microti (strain RI)</name>
    <dbReference type="NCBI Taxonomy" id="1133968"/>
    <lineage>
        <taxon>Eukaryota</taxon>
        <taxon>Sar</taxon>
        <taxon>Alveolata</taxon>
        <taxon>Apicomplexa</taxon>
        <taxon>Aconoidasida</taxon>
        <taxon>Piroplasmida</taxon>
        <taxon>Babesiidae</taxon>
        <taxon>Babesia</taxon>
    </lineage>
</organism>
<gene>
    <name evidence="3" type="ORF">BMR1_03g01060</name>
</gene>
<dbReference type="Pfam" id="PF00226">
    <property type="entry name" value="DnaJ"/>
    <property type="match status" value="1"/>
</dbReference>
<feature type="region of interest" description="Disordered" evidence="1">
    <location>
        <begin position="241"/>
        <end position="265"/>
    </location>
</feature>
<keyword evidence="4" id="KW-1185">Reference proteome</keyword>
<dbReference type="PROSITE" id="PS00636">
    <property type="entry name" value="DNAJ_1"/>
    <property type="match status" value="1"/>
</dbReference>
<dbReference type="AlphaFoldDB" id="A0A0K3ATC2"/>
<evidence type="ECO:0000256" key="1">
    <source>
        <dbReference type="SAM" id="MobiDB-lite"/>
    </source>
</evidence>
<feature type="compositionally biased region" description="Polar residues" evidence="1">
    <location>
        <begin position="241"/>
        <end position="254"/>
    </location>
</feature>
<reference evidence="3 4" key="3">
    <citation type="journal article" date="2016" name="Sci. Rep.">
        <title>Genome-wide diversity and gene expression profiling of Babesia microti isolates identify polymorphic genes that mediate host-pathogen interactions.</title>
        <authorList>
            <person name="Silva J.C."/>
            <person name="Cornillot E."/>
            <person name="McCracken C."/>
            <person name="Usmani-Brown S."/>
            <person name="Dwivedi A."/>
            <person name="Ifeonu O.O."/>
            <person name="Crabtree J."/>
            <person name="Gotia H.T."/>
            <person name="Virji A.Z."/>
            <person name="Reynes C."/>
            <person name="Colinge J."/>
            <person name="Kumar V."/>
            <person name="Lawres L."/>
            <person name="Pazzi J.E."/>
            <person name="Pablo J.V."/>
            <person name="Hung C."/>
            <person name="Brancato J."/>
            <person name="Kumari P."/>
            <person name="Orvis J."/>
            <person name="Tretina K."/>
            <person name="Chibucos M."/>
            <person name="Ott S."/>
            <person name="Sadzewicz L."/>
            <person name="Sengamalay N."/>
            <person name="Shetty A.C."/>
            <person name="Su Q."/>
            <person name="Tallon L."/>
            <person name="Fraser C.M."/>
            <person name="Frutos R."/>
            <person name="Molina D.M."/>
            <person name="Krause P.J."/>
            <person name="Ben Mamoun C."/>
        </authorList>
    </citation>
    <scope>NUCLEOTIDE SEQUENCE [LARGE SCALE GENOMIC DNA]</scope>
    <source>
        <strain evidence="3 4">RI</strain>
    </source>
</reference>
<protein>
    <submittedName>
        <fullName evidence="3">Chaperone protein DnaJ</fullName>
    </submittedName>
</protein>
<dbReference type="InterPro" id="IPR018253">
    <property type="entry name" value="DnaJ_domain_CS"/>
</dbReference>
<dbReference type="Gene3D" id="1.10.287.110">
    <property type="entry name" value="DnaJ domain"/>
    <property type="match status" value="1"/>
</dbReference>
<dbReference type="SMART" id="SM00271">
    <property type="entry name" value="DnaJ"/>
    <property type="match status" value="1"/>
</dbReference>
<evidence type="ECO:0000313" key="4">
    <source>
        <dbReference type="Proteomes" id="UP000002899"/>
    </source>
</evidence>
<dbReference type="PRINTS" id="PR00625">
    <property type="entry name" value="JDOMAIN"/>
</dbReference>
<dbReference type="GO" id="GO:0005737">
    <property type="term" value="C:cytoplasm"/>
    <property type="evidence" value="ECO:0007669"/>
    <property type="project" value="TreeGrafter"/>
</dbReference>
<dbReference type="KEGG" id="bmic:BMR1_03g01060"/>
<dbReference type="CDD" id="cd06257">
    <property type="entry name" value="DnaJ"/>
    <property type="match status" value="1"/>
</dbReference>
<dbReference type="GO" id="GO:0051087">
    <property type="term" value="F:protein-folding chaperone binding"/>
    <property type="evidence" value="ECO:0007669"/>
    <property type="project" value="TreeGrafter"/>
</dbReference>
<dbReference type="OMA" id="FEDIFRS"/>
<dbReference type="PANTHER" id="PTHR43948:SF10">
    <property type="entry name" value="MRJ, ISOFORM E"/>
    <property type="match status" value="1"/>
</dbReference>
<dbReference type="GeneID" id="24424846"/>
<dbReference type="PANTHER" id="PTHR43948">
    <property type="entry name" value="DNAJ HOMOLOG SUBFAMILY B"/>
    <property type="match status" value="1"/>
</dbReference>
<dbReference type="GO" id="GO:0051082">
    <property type="term" value="F:unfolded protein binding"/>
    <property type="evidence" value="ECO:0007669"/>
    <property type="project" value="TreeGrafter"/>
</dbReference>
<accession>A0A0K3ATC2</accession>
<dbReference type="SUPFAM" id="SSF46565">
    <property type="entry name" value="Chaperone J-domain"/>
    <property type="match status" value="1"/>
</dbReference>
<dbReference type="RefSeq" id="XP_012648822.1">
    <property type="nucleotide sequence ID" value="XM_012793368.1"/>
</dbReference>
<evidence type="ECO:0000313" key="3">
    <source>
        <dbReference type="EMBL" id="CTQ40811.1"/>
    </source>
</evidence>
<feature type="region of interest" description="Disordered" evidence="1">
    <location>
        <begin position="121"/>
        <end position="143"/>
    </location>
</feature>
<dbReference type="GO" id="GO:0044183">
    <property type="term" value="F:protein folding chaperone"/>
    <property type="evidence" value="ECO:0007669"/>
    <property type="project" value="TreeGrafter"/>
</dbReference>
<evidence type="ECO:0000259" key="2">
    <source>
        <dbReference type="PROSITE" id="PS50076"/>
    </source>
</evidence>
<name>A0A0K3ATC2_BABMR</name>
<dbReference type="EMBL" id="LN871598">
    <property type="protein sequence ID" value="CTQ40811.1"/>
    <property type="molecule type" value="Genomic_DNA"/>
</dbReference>
<dbReference type="PROSITE" id="PS50076">
    <property type="entry name" value="DNAJ_2"/>
    <property type="match status" value="1"/>
</dbReference>
<reference evidence="3 4" key="1">
    <citation type="journal article" date="2012" name="Nucleic Acids Res.">
        <title>Sequencing of the smallest Apicomplexan genome from the human pathogen Babesia microti.</title>
        <authorList>
            <person name="Cornillot E."/>
            <person name="Hadj-Kaddour K."/>
            <person name="Dassouli A."/>
            <person name="Noel B."/>
            <person name="Ranwez V."/>
            <person name="Vacherie B."/>
            <person name="Augagneur Y."/>
            <person name="Bres V."/>
            <person name="Duclos A."/>
            <person name="Randazzo S."/>
            <person name="Carcy B."/>
            <person name="Debierre-Grockiego F."/>
            <person name="Delbecq S."/>
            <person name="Moubri-Menage K."/>
            <person name="Shams-Eldin H."/>
            <person name="Usmani-Brown S."/>
            <person name="Bringaud F."/>
            <person name="Wincker P."/>
            <person name="Vivares C.P."/>
            <person name="Schwarz R.T."/>
            <person name="Schetters T.P."/>
            <person name="Krause P.J."/>
            <person name="Gorenflot A."/>
            <person name="Berry V."/>
            <person name="Barbe V."/>
            <person name="Ben Mamoun C."/>
        </authorList>
    </citation>
    <scope>NUCLEOTIDE SEQUENCE [LARGE SCALE GENOMIC DNA]</scope>
    <source>
        <strain evidence="3 4">RI</strain>
    </source>
</reference>
<sequence length="265" mass="30018">MGNDPKGYYRLLGLQQDATLNDIKKRYRELALKYHPDKNPNDRELASEKFKQLAQAYDVLSNPESRAAYDCGTNGTKNFVGTNFGFHDAERIFEMVFGSDLFEDIFRSGFATSSSTSARTNVKFNGGNKGRNRRQRNRNFDDFFDESPPSFFTFEEEFDDFPDFGGFGGFNDFGRGIFQQMLSQQSRNFSSFNRGPVHVQSSVTCYTNGVGTTRVSKSVRDVNGRTTGEFTEYYVDSGGNTHIRSGTIGGNTSRDNNRRIGNRRH</sequence>
<dbReference type="InterPro" id="IPR036869">
    <property type="entry name" value="J_dom_sf"/>
</dbReference>
<dbReference type="GO" id="GO:0005634">
    <property type="term" value="C:nucleus"/>
    <property type="evidence" value="ECO:0007669"/>
    <property type="project" value="TreeGrafter"/>
</dbReference>
<dbReference type="OrthoDB" id="10250354at2759"/>
<dbReference type="InterPro" id="IPR001623">
    <property type="entry name" value="DnaJ_domain"/>
</dbReference>